<feature type="domain" description="Pyrrolo-quinoline quinone repeat" evidence="2">
    <location>
        <begin position="90"/>
        <end position="322"/>
    </location>
</feature>
<dbReference type="PANTHER" id="PTHR34512">
    <property type="entry name" value="CELL SURFACE PROTEIN"/>
    <property type="match status" value="1"/>
</dbReference>
<dbReference type="EMBL" id="JAFREP010000014">
    <property type="protein sequence ID" value="MBO1319907.1"/>
    <property type="molecule type" value="Genomic_DNA"/>
</dbReference>
<evidence type="ECO:0000259" key="2">
    <source>
        <dbReference type="Pfam" id="PF13360"/>
    </source>
</evidence>
<protein>
    <submittedName>
        <fullName evidence="3">PQQ-binding-like beta-propeller repeat protein</fullName>
    </submittedName>
</protein>
<evidence type="ECO:0000313" key="3">
    <source>
        <dbReference type="EMBL" id="MBO1319907.1"/>
    </source>
</evidence>
<dbReference type="Proteomes" id="UP000664417">
    <property type="component" value="Unassembled WGS sequence"/>
</dbReference>
<keyword evidence="4" id="KW-1185">Reference proteome</keyword>
<dbReference type="InterPro" id="IPR002372">
    <property type="entry name" value="PQQ_rpt_dom"/>
</dbReference>
<keyword evidence="1" id="KW-0732">Signal</keyword>
<dbReference type="Gene3D" id="3.40.50.1820">
    <property type="entry name" value="alpha/beta hydrolase"/>
    <property type="match status" value="1"/>
</dbReference>
<reference evidence="3" key="1">
    <citation type="submission" date="2021-03" db="EMBL/GenBank/DDBJ databases">
        <authorList>
            <person name="Wang G."/>
        </authorList>
    </citation>
    <scope>NUCLEOTIDE SEQUENCE</scope>
    <source>
        <strain evidence="3">KCTC 12899</strain>
    </source>
</reference>
<accession>A0A8J7U3S2</accession>
<dbReference type="Gene3D" id="2.130.10.10">
    <property type="entry name" value="YVTN repeat-like/Quinoprotein amine dehydrogenase"/>
    <property type="match status" value="2"/>
</dbReference>
<dbReference type="Pfam" id="PF00756">
    <property type="entry name" value="Esterase"/>
    <property type="match status" value="1"/>
</dbReference>
<feature type="signal peptide" evidence="1">
    <location>
        <begin position="1"/>
        <end position="26"/>
    </location>
</feature>
<evidence type="ECO:0000256" key="1">
    <source>
        <dbReference type="SAM" id="SignalP"/>
    </source>
</evidence>
<dbReference type="AlphaFoldDB" id="A0A8J7U3S2"/>
<proteinExistence type="predicted"/>
<dbReference type="InterPro" id="IPR000801">
    <property type="entry name" value="Esterase-like"/>
</dbReference>
<evidence type="ECO:0000313" key="4">
    <source>
        <dbReference type="Proteomes" id="UP000664417"/>
    </source>
</evidence>
<dbReference type="SUPFAM" id="SSF50998">
    <property type="entry name" value="Quinoprotein alcohol dehydrogenase-like"/>
    <property type="match status" value="1"/>
</dbReference>
<organism evidence="3 4">
    <name type="scientific">Acanthopleuribacter pedis</name>
    <dbReference type="NCBI Taxonomy" id="442870"/>
    <lineage>
        <taxon>Bacteria</taxon>
        <taxon>Pseudomonadati</taxon>
        <taxon>Acidobacteriota</taxon>
        <taxon>Holophagae</taxon>
        <taxon>Acanthopleuribacterales</taxon>
        <taxon>Acanthopleuribacteraceae</taxon>
        <taxon>Acanthopleuribacter</taxon>
    </lineage>
</organism>
<dbReference type="InterPro" id="IPR011047">
    <property type="entry name" value="Quinoprotein_ADH-like_sf"/>
</dbReference>
<dbReference type="SUPFAM" id="SSF53474">
    <property type="entry name" value="alpha/beta-Hydrolases"/>
    <property type="match status" value="1"/>
</dbReference>
<dbReference type="Pfam" id="PF13360">
    <property type="entry name" value="PQQ_2"/>
    <property type="match status" value="1"/>
</dbReference>
<feature type="chain" id="PRO_5035273552" evidence="1">
    <location>
        <begin position="27"/>
        <end position="812"/>
    </location>
</feature>
<gene>
    <name evidence="3" type="ORF">J3U88_15630</name>
</gene>
<dbReference type="InterPro" id="IPR018391">
    <property type="entry name" value="PQQ_b-propeller_rpt"/>
</dbReference>
<dbReference type="RefSeq" id="WP_207859858.1">
    <property type="nucleotide sequence ID" value="NZ_JAFREP010000014.1"/>
</dbReference>
<dbReference type="SMART" id="SM00564">
    <property type="entry name" value="PQQ"/>
    <property type="match status" value="3"/>
</dbReference>
<dbReference type="InterPro" id="IPR015943">
    <property type="entry name" value="WD40/YVTN_repeat-like_dom_sf"/>
</dbReference>
<comment type="caution">
    <text evidence="3">The sequence shown here is derived from an EMBL/GenBank/DDBJ whole genome shotgun (WGS) entry which is preliminary data.</text>
</comment>
<dbReference type="InterPro" id="IPR029058">
    <property type="entry name" value="AB_hydrolase_fold"/>
</dbReference>
<dbReference type="PANTHER" id="PTHR34512:SF30">
    <property type="entry name" value="OUTER MEMBRANE PROTEIN ASSEMBLY FACTOR BAMB"/>
    <property type="match status" value="1"/>
</dbReference>
<sequence length="812" mass="88711">MYADQQSALKRSCFVAIALLFAPLFAKTDNAWPAFRGPDLNGHSQQNGVFQGKRHLSLKPAWTQKLGSGYSGVVVAEGVAVTMHSDGTNDLIAAFDAASGKPMWHQVTGPMYKGHDGSHDGPIATPLIADGTVFTLGTSGKLFAYALKTGKNIWTQDLAADFEVRAPFYGFGASPMMIDGVLVSLMGGENQAVGGFDPKTGENLWKLGTDQINFQGVMPWKWADQPILLAAGQTKLFGINAKKGELLWEFAHEGTGGRGATSLVPVPAGPGKLFLAHQDDSSQMVEIGRDEAGKATFNKVWQERTIRNSYNVPVYHEGHLYAYSSRFLTCVNAADGKMVWRSRPPGDGFLILVDGHLVIVSKKGSVHIVEATPKGYAEKASVTISEDLAWSHPAFADGAVFVRALDGLSRVTVSDAPAVAAGEDSSAPKGSAFTQFLAKVKAAKKSAKAQKLVDAFMAKQKQTPIVEDGWVHFVYQGDAKDVAIGGDLFGARQERGMYRLAETNLFYYSAELEADAMIAYLFILDYKDMIADPKNPNQSVTTMLGKDMEMSFGPNTTPMSWVAGPDWQAPAYLAKTSGKKGALHEHSFDSAKTEGKVTVQVYTPHGYGEGDTKYPLALIHGGKGALERGEWTKALDNLIGDKVTPTVVAFVTQAPRSRAYADMVTEELLPMLAEKYSLSDKAEHRANIGFGPSGFSAILVTFSHPDKFAKIGTNSAMIMDYTFDMVQGPLANITDEQKERFKVYMDWGRYEFRNPQEAWDLKDYNLRFTGMLEKQGFTVSGEEFPEGTDWTSWRNRTEKMMHTLFPLQGSQM</sequence>
<name>A0A8J7U3S2_9BACT</name>